<dbReference type="OrthoDB" id="3063013at2759"/>
<feature type="region of interest" description="Disordered" evidence="1">
    <location>
        <begin position="115"/>
        <end position="283"/>
    </location>
</feature>
<feature type="compositionally biased region" description="Polar residues" evidence="1">
    <location>
        <begin position="190"/>
        <end position="199"/>
    </location>
</feature>
<gene>
    <name evidence="2" type="ORF">ARMOST_21880</name>
</gene>
<organism evidence="2 3">
    <name type="scientific">Armillaria ostoyae</name>
    <name type="common">Armillaria root rot fungus</name>
    <dbReference type="NCBI Taxonomy" id="47428"/>
    <lineage>
        <taxon>Eukaryota</taxon>
        <taxon>Fungi</taxon>
        <taxon>Dikarya</taxon>
        <taxon>Basidiomycota</taxon>
        <taxon>Agaricomycotina</taxon>
        <taxon>Agaricomycetes</taxon>
        <taxon>Agaricomycetidae</taxon>
        <taxon>Agaricales</taxon>
        <taxon>Marasmiineae</taxon>
        <taxon>Physalacriaceae</taxon>
        <taxon>Armillaria</taxon>
    </lineage>
</organism>
<keyword evidence="3" id="KW-1185">Reference proteome</keyword>
<sequence>MKLDDFAAGVNRLRPLLNPAKRSQYRPKDLTQYLKKITPFLNKILIFSREDEAHPAALFARNLLYTCETIVNELPAKMQDSCFDSWELQMSERSECTKIEEDTPLLAIFLSSLSNPKSRKRPASPVDDSGDMDASGDNDDEVPGDPASGDNGSDSESEEESDESDEEAAPKRSCGKGVPKPKAPSPGKVASTSGASSQAKGAIRNQKKKASSPKKTFTTPNEPEVGLSITVPAGPPKKAAKTQPGSVKDEPVPKAGSSCGTRTSQRSGIMKEKPVASSSKAAAPATVTIKNKKHLAFGTHRYGREVPIPVKDGEIDHITQASTVPQYGCAQCSSSVQNQACVFLGWGKRCNNCEAATKSLCSYHAEPIQRYHARKELAKFVEATPDNVRTSIARTSTALQVFEACANAAAQAAQQYHASLEETLVICQDAAANEGRNALQGIVFESLDFEDQLRIALVKLDRHSSAPLNTTGTSSFDQIVAQALSRPPLMNESPSLPVVEGSGGVTTPARSREVSVAPKDDSDDELGALVHPTTSSPVRPPIESLKDA</sequence>
<feature type="region of interest" description="Disordered" evidence="1">
    <location>
        <begin position="490"/>
        <end position="548"/>
    </location>
</feature>
<feature type="compositionally biased region" description="Polar residues" evidence="1">
    <location>
        <begin position="258"/>
        <end position="267"/>
    </location>
</feature>
<evidence type="ECO:0000256" key="1">
    <source>
        <dbReference type="SAM" id="MobiDB-lite"/>
    </source>
</evidence>
<accession>A0A284SBA7</accession>
<reference evidence="3" key="1">
    <citation type="journal article" date="2017" name="Nat. Ecol. Evol.">
        <title>Genome expansion and lineage-specific genetic innovations in the forest pathogenic fungi Armillaria.</title>
        <authorList>
            <person name="Sipos G."/>
            <person name="Prasanna A.N."/>
            <person name="Walter M.C."/>
            <person name="O'Connor E."/>
            <person name="Balint B."/>
            <person name="Krizsan K."/>
            <person name="Kiss B."/>
            <person name="Hess J."/>
            <person name="Varga T."/>
            <person name="Slot J."/>
            <person name="Riley R."/>
            <person name="Boka B."/>
            <person name="Rigling D."/>
            <person name="Barry K."/>
            <person name="Lee J."/>
            <person name="Mihaltcheva S."/>
            <person name="LaButti K."/>
            <person name="Lipzen A."/>
            <person name="Waldron R."/>
            <person name="Moloney N.M."/>
            <person name="Sperisen C."/>
            <person name="Kredics L."/>
            <person name="Vagvoelgyi C."/>
            <person name="Patrignani A."/>
            <person name="Fitzpatrick D."/>
            <person name="Nagy I."/>
            <person name="Doyle S."/>
            <person name="Anderson J.B."/>
            <person name="Grigoriev I.V."/>
            <person name="Gueldener U."/>
            <person name="Muensterkoetter M."/>
            <person name="Nagy L.G."/>
        </authorList>
    </citation>
    <scope>NUCLEOTIDE SEQUENCE [LARGE SCALE GENOMIC DNA]</scope>
    <source>
        <strain evidence="3">C18/9</strain>
    </source>
</reference>
<protein>
    <submittedName>
        <fullName evidence="2">Uncharacterized protein</fullName>
    </submittedName>
</protein>
<proteinExistence type="predicted"/>
<dbReference type="AlphaFoldDB" id="A0A284SBA7"/>
<name>A0A284SBA7_ARMOS</name>
<dbReference type="EMBL" id="FUEG01000057">
    <property type="protein sequence ID" value="SJL18294.1"/>
    <property type="molecule type" value="Genomic_DNA"/>
</dbReference>
<feature type="compositionally biased region" description="Acidic residues" evidence="1">
    <location>
        <begin position="153"/>
        <end position="167"/>
    </location>
</feature>
<evidence type="ECO:0000313" key="2">
    <source>
        <dbReference type="EMBL" id="SJL18294.1"/>
    </source>
</evidence>
<dbReference type="Proteomes" id="UP000219338">
    <property type="component" value="Unassembled WGS sequence"/>
</dbReference>
<feature type="compositionally biased region" description="Acidic residues" evidence="1">
    <location>
        <begin position="128"/>
        <end position="143"/>
    </location>
</feature>
<evidence type="ECO:0000313" key="3">
    <source>
        <dbReference type="Proteomes" id="UP000219338"/>
    </source>
</evidence>